<reference evidence="1 2" key="1">
    <citation type="submission" date="2016-07" db="EMBL/GenBank/DDBJ databases">
        <title>Pervasive Adenine N6-methylation of Active Genes in Fungi.</title>
        <authorList>
            <consortium name="DOE Joint Genome Institute"/>
            <person name="Mondo S.J."/>
            <person name="Dannebaum R.O."/>
            <person name="Kuo R.C."/>
            <person name="Labutti K."/>
            <person name="Haridas S."/>
            <person name="Kuo A."/>
            <person name="Salamov A."/>
            <person name="Ahrendt S.R."/>
            <person name="Lipzen A."/>
            <person name="Sullivan W."/>
            <person name="Andreopoulos W.B."/>
            <person name="Clum A."/>
            <person name="Lindquist E."/>
            <person name="Daum C."/>
            <person name="Ramamoorthy G.K."/>
            <person name="Gryganskyi A."/>
            <person name="Culley D."/>
            <person name="Magnuson J.K."/>
            <person name="James T.Y."/>
            <person name="O'Malley M.A."/>
            <person name="Stajich J.E."/>
            <person name="Spatafora J.W."/>
            <person name="Visel A."/>
            <person name="Grigoriev I.V."/>
        </authorList>
    </citation>
    <scope>NUCLEOTIDE SEQUENCE [LARGE SCALE GENOMIC DNA]</scope>
    <source>
        <strain evidence="1 2">NRRL 2496</strain>
    </source>
</reference>
<evidence type="ECO:0000313" key="1">
    <source>
        <dbReference type="EMBL" id="ORZ02989.1"/>
    </source>
</evidence>
<organism evidence="1 2">
    <name type="scientific">Syncephalastrum racemosum</name>
    <name type="common">Filamentous fungus</name>
    <dbReference type="NCBI Taxonomy" id="13706"/>
    <lineage>
        <taxon>Eukaryota</taxon>
        <taxon>Fungi</taxon>
        <taxon>Fungi incertae sedis</taxon>
        <taxon>Mucoromycota</taxon>
        <taxon>Mucoromycotina</taxon>
        <taxon>Mucoromycetes</taxon>
        <taxon>Mucorales</taxon>
        <taxon>Syncephalastraceae</taxon>
        <taxon>Syncephalastrum</taxon>
    </lineage>
</organism>
<dbReference type="InterPro" id="IPR011990">
    <property type="entry name" value="TPR-like_helical_dom_sf"/>
</dbReference>
<evidence type="ECO:0000313" key="2">
    <source>
        <dbReference type="Proteomes" id="UP000242180"/>
    </source>
</evidence>
<dbReference type="OrthoDB" id="5598057at2759"/>
<comment type="caution">
    <text evidence="1">The sequence shown here is derived from an EMBL/GenBank/DDBJ whole genome shotgun (WGS) entry which is preliminary data.</text>
</comment>
<sequence>MEIALAKVWIAKAAAEVTEEGSKVPDMATKALALVEKSLGPSEIKGMPLVELAAIMQTHGDLYSDLENKQPFLKWAEKVLQDAYKEEPENGRIARELGMGQLTIANYWMDRADLGDDEEDEENDNEKEEEVSPETLKALDAVKKAKSYFEQAISKMQPVVPQSHADLAEACLNLALLENEDEEGTNYKAALDHIRKAQEIAKQQQIEYSLPEGLQNFWDESQEEEK</sequence>
<dbReference type="Proteomes" id="UP000242180">
    <property type="component" value="Unassembled WGS sequence"/>
</dbReference>
<gene>
    <name evidence="1" type="ORF">BCR43DRAFT_482523</name>
</gene>
<dbReference type="STRING" id="13706.A0A1X2HTW0"/>
<dbReference type="AlphaFoldDB" id="A0A1X2HTW0"/>
<dbReference type="Gene3D" id="1.25.40.10">
    <property type="entry name" value="Tetratricopeptide repeat domain"/>
    <property type="match status" value="1"/>
</dbReference>
<protein>
    <submittedName>
        <fullName evidence="1">Uncharacterized protein</fullName>
    </submittedName>
</protein>
<proteinExistence type="predicted"/>
<dbReference type="InParanoid" id="A0A1X2HTW0"/>
<name>A0A1X2HTW0_SYNRA</name>
<accession>A0A1X2HTW0</accession>
<keyword evidence="2" id="KW-1185">Reference proteome</keyword>
<dbReference type="EMBL" id="MCGN01000001">
    <property type="protein sequence ID" value="ORZ02989.1"/>
    <property type="molecule type" value="Genomic_DNA"/>
</dbReference>